<dbReference type="STRING" id="103827.A0A0N5CV31"/>
<dbReference type="InterPro" id="IPR016024">
    <property type="entry name" value="ARM-type_fold"/>
</dbReference>
<keyword evidence="9" id="KW-1185">Reference proteome</keyword>
<dbReference type="Proteomes" id="UP000276776">
    <property type="component" value="Unassembled WGS sequence"/>
</dbReference>
<feature type="domain" description="C2 DOCK-type" evidence="6">
    <location>
        <begin position="687"/>
        <end position="877"/>
    </location>
</feature>
<dbReference type="Pfam" id="PF14429">
    <property type="entry name" value="DOCK-C2"/>
    <property type="match status" value="1"/>
</dbReference>
<dbReference type="InterPro" id="IPR043162">
    <property type="entry name" value="DOCK_C_lobe_C"/>
</dbReference>
<dbReference type="SUPFAM" id="SSF50729">
    <property type="entry name" value="PH domain-like"/>
    <property type="match status" value="1"/>
</dbReference>
<dbReference type="Pfam" id="PF11878">
    <property type="entry name" value="DOCK_C-D_N"/>
    <property type="match status" value="1"/>
</dbReference>
<gene>
    <name evidence="8" type="ORF">TCLT_LOCUS4140</name>
</gene>
<dbReference type="EMBL" id="UYYF01004277">
    <property type="protein sequence ID" value="VDN01206.1"/>
    <property type="molecule type" value="Genomic_DNA"/>
</dbReference>
<evidence type="ECO:0000256" key="2">
    <source>
        <dbReference type="ARBA" id="ARBA00022658"/>
    </source>
</evidence>
<feature type="domain" description="PH" evidence="5">
    <location>
        <begin position="199"/>
        <end position="312"/>
    </location>
</feature>
<keyword evidence="2" id="KW-0344">Guanine-nucleotide releasing factor</keyword>
<dbReference type="GO" id="GO:0005085">
    <property type="term" value="F:guanyl-nucleotide exchange factor activity"/>
    <property type="evidence" value="ECO:0007669"/>
    <property type="project" value="UniProtKB-KW"/>
</dbReference>
<dbReference type="WBParaSite" id="TCLT_0000415101-mRNA-1">
    <property type="protein sequence ID" value="TCLT_0000415101-mRNA-1"/>
    <property type="gene ID" value="TCLT_0000415101"/>
</dbReference>
<dbReference type="InterPro" id="IPR011993">
    <property type="entry name" value="PH-like_dom_sf"/>
</dbReference>
<dbReference type="Pfam" id="PF06920">
    <property type="entry name" value="DHR-2_Lobe_A"/>
    <property type="match status" value="1"/>
</dbReference>
<dbReference type="Gene3D" id="1.20.58.740">
    <property type="match status" value="1"/>
</dbReference>
<dbReference type="InterPro" id="IPR001849">
    <property type="entry name" value="PH_domain"/>
</dbReference>
<dbReference type="SUPFAM" id="SSF48371">
    <property type="entry name" value="ARM repeat"/>
    <property type="match status" value="1"/>
</dbReference>
<accession>A0A0N5CV31</accession>
<dbReference type="InterPro" id="IPR046770">
    <property type="entry name" value="DOCKER_Lobe_B"/>
</dbReference>
<evidence type="ECO:0000259" key="6">
    <source>
        <dbReference type="PROSITE" id="PS51650"/>
    </source>
</evidence>
<comment type="similarity">
    <text evidence="3">Belongs to the DOCK family.</text>
</comment>
<dbReference type="PANTHER" id="PTHR23317:SF26">
    <property type="entry name" value="ZIZIMIN, ISOFORM K"/>
    <property type="match status" value="1"/>
</dbReference>
<evidence type="ECO:0000259" key="7">
    <source>
        <dbReference type="PROSITE" id="PS51651"/>
    </source>
</evidence>
<dbReference type="InterPro" id="IPR027007">
    <property type="entry name" value="C2_DOCK-type_domain"/>
</dbReference>
<feature type="domain" description="DOCKER" evidence="7">
    <location>
        <begin position="1757"/>
        <end position="2187"/>
    </location>
</feature>
<dbReference type="PROSITE" id="PS50003">
    <property type="entry name" value="PH_DOMAIN"/>
    <property type="match status" value="1"/>
</dbReference>
<dbReference type="InterPro" id="IPR043161">
    <property type="entry name" value="DOCK_C_lobe_A"/>
</dbReference>
<dbReference type="InterPro" id="IPR021816">
    <property type="entry name" value="DOCK_C/D_N"/>
</dbReference>
<evidence type="ECO:0000256" key="3">
    <source>
        <dbReference type="PROSITE-ProRule" id="PRU00983"/>
    </source>
</evidence>
<dbReference type="InterPro" id="IPR046769">
    <property type="entry name" value="DOCKER_Lobe_A"/>
</dbReference>
<dbReference type="CDD" id="cd11684">
    <property type="entry name" value="DHR2_DOCK"/>
    <property type="match status" value="1"/>
</dbReference>
<dbReference type="InterPro" id="IPR027357">
    <property type="entry name" value="DOCKER_dom"/>
</dbReference>
<dbReference type="InterPro" id="IPR026791">
    <property type="entry name" value="DOCK"/>
</dbReference>
<dbReference type="Pfam" id="PF20421">
    <property type="entry name" value="DHR-2_Lobe_C"/>
    <property type="match status" value="1"/>
</dbReference>
<protein>
    <submittedName>
        <fullName evidence="10">PH domain-containing protein</fullName>
    </submittedName>
</protein>
<dbReference type="Gene3D" id="1.25.40.410">
    <property type="match status" value="1"/>
</dbReference>
<reference evidence="8 9" key="2">
    <citation type="submission" date="2018-11" db="EMBL/GenBank/DDBJ databases">
        <authorList>
            <consortium name="Pathogen Informatics"/>
        </authorList>
    </citation>
    <scope>NUCLEOTIDE SEQUENCE [LARGE SCALE GENOMIC DNA]</scope>
</reference>
<dbReference type="PROSITE" id="PS51651">
    <property type="entry name" value="DOCKER"/>
    <property type="match status" value="1"/>
</dbReference>
<reference evidence="10" key="1">
    <citation type="submission" date="2016-04" db="UniProtKB">
        <authorList>
            <consortium name="WormBaseParasite"/>
        </authorList>
    </citation>
    <scope>IDENTIFICATION</scope>
</reference>
<evidence type="ECO:0000259" key="5">
    <source>
        <dbReference type="PROSITE" id="PS50003"/>
    </source>
</evidence>
<evidence type="ECO:0000313" key="8">
    <source>
        <dbReference type="EMBL" id="VDN01206.1"/>
    </source>
</evidence>
<dbReference type="Gene3D" id="2.60.40.150">
    <property type="entry name" value="C2 domain"/>
    <property type="match status" value="1"/>
</dbReference>
<organism evidence="10">
    <name type="scientific">Thelazia callipaeda</name>
    <name type="common">Oriental eyeworm</name>
    <name type="synonym">Parasitic nematode</name>
    <dbReference type="NCBI Taxonomy" id="103827"/>
    <lineage>
        <taxon>Eukaryota</taxon>
        <taxon>Metazoa</taxon>
        <taxon>Ecdysozoa</taxon>
        <taxon>Nematoda</taxon>
        <taxon>Chromadorea</taxon>
        <taxon>Rhabditida</taxon>
        <taxon>Spirurina</taxon>
        <taxon>Spiruromorpha</taxon>
        <taxon>Thelazioidea</taxon>
        <taxon>Thelaziidae</taxon>
        <taxon>Thelazia</taxon>
    </lineage>
</organism>
<dbReference type="OMA" id="RTAMSTM"/>
<dbReference type="PROSITE" id="PS51650">
    <property type="entry name" value="C2_DOCK"/>
    <property type="match status" value="1"/>
</dbReference>
<sequence>MKGSTPRYDDRRSMISGSSNGSNSLAEITGQRSTTGQLRRFTAGVRRPGQAREAREAVRTAMSTMNPVRKRPLSEPLDYEKFLSENSSIIENISKRHISKRELPLLPLDNFMEALLPSFEDSGASSSSTKKKEAKWLLAQEALEFYDTPQRVIRFNYVQSDGEHCSSSEQDIDLHPLVYESDMAYNEQKEDLDLRHTTDVIKEGFLFIVPETSLLDNFKNSKKRYCVLKKGDDGKLLLEMRKSQFASLIHSSVVIEQAALSTSKKGRKVLEVCIGGSVLVFGSGSERRSWVLAADCDNDLPRWLIEIDRALAADCKDPLASAVNCVESDECCIKEVDKINAQNTSSKATRISFSTGQSAAAKALQPPAVKRRSLFALYSDLDISPMPKSKADCLLTNIATDKVTRSSKKKIVVQFVVEFLNLNIELPVSSKNLQQIEPFFVRTFLYDSRAGSRLSEEFVIDPNSEDLIASLKIRGKTGAGNNIAKNSISENNRDMNLCYQVIGDRNMRKVRYSITKPHRDIYLVVRIDRLLSMDTSAEMYMKTVNDTKGIAKLQKVIQQACLKPILDKMPFAWTARPVFQEMVGCKTKLSNEMQLYRCEGNRLGDSDLQKILVDFGRAEKSGKLIPLPAAFITLIIDFSNVSEFPLLINPSFEMVHPWKVALDNPASACFEAQSFNDFAVEPYTNLFNLLYVYPLAIKYDGQKTFNKARNIVCTVRFISASEGSSMSQAIYCRFALPTPFVTSLRCSVQYHEQNPVFSDEIKIQLPVSLDANDHLLFSFSHVSVAGTTGNRFQNETFDTPIGYAWLPLLKKDHLALEHDEQEFALSVAADLPSGYINYQSLGFGKGVNSFFDYLHVGPSIRWVDGGKQLFRVRLRLVSSIFTTETKLQAFFQSCQKLQRSGIVSDASSKTGCSILRDSNPPISSTSSFFDSQPITRSCSPVVENRISEEEKIWHNVVQKTEALLNVEIERMIPFLPITLNRLLSLLSVSSTDEMAFQTLGALIGIADKITGANQDHLLSSFVIYHFRSATLKNRSDLVDETVHSALCKHITSYIESIQMSDDLLASAFRQLWFLFVIAAKSMALWLIDSGLYKHDVFKAPRGNRFSSELVLRMETLVDKTVSLIIAKHRDLPQECRLANAALAYFLRYCLSFVNRGLVFTWIHHSVESMDESGSRTVLDYKLDLLHVLGSHEHWIPLCLPFVCDASGNVCEKYDMSTDYMSKQCSDEFILSTSYCKNHFLVGLLFQELDASLRGPRNHRKRVIALLRNLLAKHADDKRYSYAYAQSCIASLYCPLISLVLDNLAELESAVKADSISISPTGGNLTYSRQCTRSSSIERSSFTSTQGLLTKMGGSLKSGLSFQLLAEKVNPHSPAPCISGLMEKLDRNESRDLILCTLYLLYFLPREILAVMISSYQSNGSTCNFISLLRVALDNFKYHGRNFTIQQTATRIRSTRKTMMILPRSSSSTAIFAKNSTAVGELSSSGLNSPVIEQLPIKSTIEAEDATPFSALQESNLTQEIALIILETIQALAQHVSDTVENSADLDGTKIFQQMLRVLLSLLDSCWPEAVRHHALAALAVFISLVEIYAKFNYFRYQFFKSGPLDGLSLLIESLLLQMNSRLPKIQNAAVALLYFVLKNGYDCFPSTEFFLASRKRANLPKDLDMQNLGRPGAQTGVALARLLGQKISLANESRFEHGLDMLELLVKPLSGIRPTTFERGVIELITQLRGVLSATSALSKAVDDPIRLADLHVQLADSYRGSAALRSAWFETLAEAHIRERWFSEAAVCEAHIIAIIGRELIINGCTKINWDLLSCINNSIAREETVNDVDSEIIQHGGFSLDTFTSKVEKLVQTLIMAERYEAVGPICRLAIPIYEELKNYRALVNLYAELQQAFSLADQMKVSGKRRLGTYFKVFFYGPAHFKEQHNTEWIYREAGHTSLAEACERMVHACRCALGHDRIQIITEKDMNKSFDEMIAYVQMTHVEPSIANHDISSYEAHTNVRDFVHEVAIIDENVPADSPLVARQALKRIFITVEDSFPSTRRRSRVIKKTESFLSPLEFACEKLLFKSMQLNRAVSSARDPHKRLDIKGLQLLLQGAVLPTVNIGPLAYAEAFTELSQIDHYGLSHVEDLANAFRSLVLACAEALKVNEAVIGEDQVAYHNMLKDAFASMICRLHRCFGNMFVLDDDRPDDLSFSSEEIISRNSMHILDSIGGTDS</sequence>
<evidence type="ECO:0000313" key="9">
    <source>
        <dbReference type="Proteomes" id="UP000276776"/>
    </source>
</evidence>
<proteinExistence type="inferred from homology"/>
<feature type="region of interest" description="Disordered" evidence="4">
    <location>
        <begin position="1"/>
        <end position="53"/>
    </location>
</feature>
<dbReference type="GO" id="GO:0007264">
    <property type="term" value="P:small GTPase-mediated signal transduction"/>
    <property type="evidence" value="ECO:0007669"/>
    <property type="project" value="InterPro"/>
</dbReference>
<evidence type="ECO:0000256" key="1">
    <source>
        <dbReference type="ARBA" id="ARBA00022553"/>
    </source>
</evidence>
<name>A0A0N5CV31_THECL</name>
<dbReference type="Pfam" id="PF20422">
    <property type="entry name" value="DHR-2_Lobe_B"/>
    <property type="match status" value="1"/>
</dbReference>
<keyword evidence="1" id="KW-0597">Phosphoprotein</keyword>
<dbReference type="InterPro" id="IPR046773">
    <property type="entry name" value="DOCKER_Lobe_C"/>
</dbReference>
<evidence type="ECO:0000313" key="10">
    <source>
        <dbReference type="WBParaSite" id="TCLT_0000415101-mRNA-1"/>
    </source>
</evidence>
<dbReference type="PANTHER" id="PTHR23317">
    <property type="entry name" value="DEDICATOR OF CYTOKINESIS DOCK"/>
    <property type="match status" value="1"/>
</dbReference>
<dbReference type="InterPro" id="IPR035892">
    <property type="entry name" value="C2_domain_sf"/>
</dbReference>
<dbReference type="OrthoDB" id="47328at2759"/>
<dbReference type="Gene3D" id="2.30.29.30">
    <property type="entry name" value="Pleckstrin-homology domain (PH domain)/Phosphotyrosine-binding domain (PTB)"/>
    <property type="match status" value="1"/>
</dbReference>
<evidence type="ECO:0000256" key="4">
    <source>
        <dbReference type="SAM" id="MobiDB-lite"/>
    </source>
</evidence>